<dbReference type="AlphaFoldDB" id="A0AA39VS87"/>
<proteinExistence type="inferred from homology"/>
<keyword evidence="10" id="KW-0675">Receptor</keyword>
<comment type="subcellular location">
    <subcellularLocation>
        <location evidence="1">Cell membrane</location>
        <topology evidence="1">Single-pass type I membrane protein</topology>
    </subcellularLocation>
</comment>
<evidence type="ECO:0000256" key="10">
    <source>
        <dbReference type="ARBA" id="ARBA00023170"/>
    </source>
</evidence>
<sequence>MTEFTDALSKCTNCSLEFLHLGYNKLGGFLPDSLGHLKNLKHLLLMGNSFLGSIPESIGNLSSLKEFYLSENGMKGTIPVSLGQLSSLVALDLKNNQWEGTITEAHLSNLTSLKDLSIVLTSLNITLFFNVSSDWIPPFKLTYLSLKNCQLGPGFPMWLRYQNELEYVAFCNNKISGTIPDWFLKLDLILYYLEISNNLLSGTVPNTIKFSPQAAVILNYNRFTGPLPVLSSNGVVSSARSEEEGCVTRVAAKRWSGFDSRRRGGLNLDSGLQQRLIHNLGLVGAKIRRLDFVGNKRRGIGRREEIGLGN</sequence>
<keyword evidence="14" id="KW-1185">Reference proteome</keyword>
<protein>
    <recommendedName>
        <fullName evidence="12">Disease resistance R13L4/SHOC-2-like LRR domain-containing protein</fullName>
    </recommendedName>
</protein>
<dbReference type="GO" id="GO:0005886">
    <property type="term" value="C:plasma membrane"/>
    <property type="evidence" value="ECO:0007669"/>
    <property type="project" value="UniProtKB-SubCell"/>
</dbReference>
<dbReference type="Pfam" id="PF23598">
    <property type="entry name" value="LRR_14"/>
    <property type="match status" value="1"/>
</dbReference>
<evidence type="ECO:0000256" key="5">
    <source>
        <dbReference type="ARBA" id="ARBA00022692"/>
    </source>
</evidence>
<evidence type="ECO:0000256" key="9">
    <source>
        <dbReference type="ARBA" id="ARBA00023136"/>
    </source>
</evidence>
<evidence type="ECO:0000313" key="13">
    <source>
        <dbReference type="EMBL" id="KAK0590727.1"/>
    </source>
</evidence>
<dbReference type="PANTHER" id="PTHR48063:SF16">
    <property type="entry name" value="LRR RECEPTOR-LIKE SERINE_THREONINE-PROTEIN KINASE GSO1"/>
    <property type="match status" value="1"/>
</dbReference>
<dbReference type="InterPro" id="IPR055414">
    <property type="entry name" value="LRR_R13L4/SHOC2-like"/>
</dbReference>
<dbReference type="FunFam" id="3.80.10.10:FF:000649">
    <property type="entry name" value="Leucine Rich Repeat family protein"/>
    <property type="match status" value="1"/>
</dbReference>
<reference evidence="13" key="1">
    <citation type="journal article" date="2022" name="Plant J.">
        <title>Strategies of tolerance reflected in two North American maple genomes.</title>
        <authorList>
            <person name="McEvoy S.L."/>
            <person name="Sezen U.U."/>
            <person name="Trouern-Trend A."/>
            <person name="McMahon S.M."/>
            <person name="Schaberg P.G."/>
            <person name="Yang J."/>
            <person name="Wegrzyn J.L."/>
            <person name="Swenson N.G."/>
        </authorList>
    </citation>
    <scope>NUCLEOTIDE SEQUENCE</scope>
    <source>
        <strain evidence="13">NS2018</strain>
    </source>
</reference>
<evidence type="ECO:0000256" key="11">
    <source>
        <dbReference type="ARBA" id="ARBA00023180"/>
    </source>
</evidence>
<name>A0AA39VS87_ACESA</name>
<evidence type="ECO:0000256" key="1">
    <source>
        <dbReference type="ARBA" id="ARBA00004251"/>
    </source>
</evidence>
<keyword evidence="4" id="KW-0433">Leucine-rich repeat</keyword>
<dbReference type="InterPro" id="IPR032675">
    <property type="entry name" value="LRR_dom_sf"/>
</dbReference>
<evidence type="ECO:0000256" key="6">
    <source>
        <dbReference type="ARBA" id="ARBA00022729"/>
    </source>
</evidence>
<evidence type="ECO:0000256" key="3">
    <source>
        <dbReference type="ARBA" id="ARBA00022475"/>
    </source>
</evidence>
<keyword evidence="5" id="KW-0812">Transmembrane</keyword>
<keyword evidence="3" id="KW-1003">Cell membrane</keyword>
<dbReference type="PANTHER" id="PTHR48063">
    <property type="entry name" value="LRR RECEPTOR-LIKE KINASE"/>
    <property type="match status" value="1"/>
</dbReference>
<keyword evidence="7" id="KW-0677">Repeat</keyword>
<comment type="similarity">
    <text evidence="2">Belongs to the RLP family.</text>
</comment>
<accession>A0AA39VS87</accession>
<evidence type="ECO:0000256" key="2">
    <source>
        <dbReference type="ARBA" id="ARBA00009592"/>
    </source>
</evidence>
<evidence type="ECO:0000313" key="14">
    <source>
        <dbReference type="Proteomes" id="UP001168877"/>
    </source>
</evidence>
<feature type="domain" description="Disease resistance R13L4/SHOC-2-like LRR" evidence="12">
    <location>
        <begin position="16"/>
        <end position="159"/>
    </location>
</feature>
<dbReference type="EMBL" id="JAUESC010000381">
    <property type="protein sequence ID" value="KAK0590727.1"/>
    <property type="molecule type" value="Genomic_DNA"/>
</dbReference>
<keyword evidence="11" id="KW-0325">Glycoprotein</keyword>
<dbReference type="SUPFAM" id="SSF52058">
    <property type="entry name" value="L domain-like"/>
    <property type="match status" value="1"/>
</dbReference>
<evidence type="ECO:0000256" key="7">
    <source>
        <dbReference type="ARBA" id="ARBA00022737"/>
    </source>
</evidence>
<keyword evidence="9" id="KW-0472">Membrane</keyword>
<gene>
    <name evidence="13" type="ORF">LWI29_030891</name>
</gene>
<evidence type="ECO:0000256" key="4">
    <source>
        <dbReference type="ARBA" id="ARBA00022614"/>
    </source>
</evidence>
<dbReference type="InterPro" id="IPR046956">
    <property type="entry name" value="RLP23-like"/>
</dbReference>
<comment type="caution">
    <text evidence="13">The sequence shown here is derived from an EMBL/GenBank/DDBJ whole genome shotgun (WGS) entry which is preliminary data.</text>
</comment>
<dbReference type="Gene3D" id="3.80.10.10">
    <property type="entry name" value="Ribonuclease Inhibitor"/>
    <property type="match status" value="1"/>
</dbReference>
<keyword evidence="6" id="KW-0732">Signal</keyword>
<evidence type="ECO:0000256" key="8">
    <source>
        <dbReference type="ARBA" id="ARBA00022989"/>
    </source>
</evidence>
<dbReference type="FunFam" id="3.80.10.10:FF:001347">
    <property type="entry name" value="LRR receptor-like serine/threonine-protein kinase GSO2"/>
    <property type="match status" value="1"/>
</dbReference>
<organism evidence="13 14">
    <name type="scientific">Acer saccharum</name>
    <name type="common">Sugar maple</name>
    <dbReference type="NCBI Taxonomy" id="4024"/>
    <lineage>
        <taxon>Eukaryota</taxon>
        <taxon>Viridiplantae</taxon>
        <taxon>Streptophyta</taxon>
        <taxon>Embryophyta</taxon>
        <taxon>Tracheophyta</taxon>
        <taxon>Spermatophyta</taxon>
        <taxon>Magnoliopsida</taxon>
        <taxon>eudicotyledons</taxon>
        <taxon>Gunneridae</taxon>
        <taxon>Pentapetalae</taxon>
        <taxon>rosids</taxon>
        <taxon>malvids</taxon>
        <taxon>Sapindales</taxon>
        <taxon>Sapindaceae</taxon>
        <taxon>Hippocastanoideae</taxon>
        <taxon>Acereae</taxon>
        <taxon>Acer</taxon>
    </lineage>
</organism>
<keyword evidence="8" id="KW-1133">Transmembrane helix</keyword>
<reference evidence="13" key="2">
    <citation type="submission" date="2023-06" db="EMBL/GenBank/DDBJ databases">
        <authorList>
            <person name="Swenson N.G."/>
            <person name="Wegrzyn J.L."/>
            <person name="Mcevoy S.L."/>
        </authorList>
    </citation>
    <scope>NUCLEOTIDE SEQUENCE</scope>
    <source>
        <strain evidence="13">NS2018</strain>
        <tissue evidence="13">Leaf</tissue>
    </source>
</reference>
<dbReference type="Pfam" id="PF00560">
    <property type="entry name" value="LRR_1"/>
    <property type="match status" value="1"/>
</dbReference>
<dbReference type="InterPro" id="IPR001611">
    <property type="entry name" value="Leu-rich_rpt"/>
</dbReference>
<dbReference type="Proteomes" id="UP001168877">
    <property type="component" value="Unassembled WGS sequence"/>
</dbReference>
<evidence type="ECO:0000259" key="12">
    <source>
        <dbReference type="Pfam" id="PF23598"/>
    </source>
</evidence>